<feature type="transmembrane region" description="Helical" evidence="1">
    <location>
        <begin position="6"/>
        <end position="29"/>
    </location>
</feature>
<evidence type="ECO:0000313" key="3">
    <source>
        <dbReference type="Proteomes" id="UP001500782"/>
    </source>
</evidence>
<keyword evidence="3" id="KW-1185">Reference proteome</keyword>
<proteinExistence type="predicted"/>
<protein>
    <recommendedName>
        <fullName evidence="4">Competence protein ComG</fullName>
    </recommendedName>
</protein>
<name>A0ABP3GHN4_9BACI</name>
<reference evidence="3" key="1">
    <citation type="journal article" date="2019" name="Int. J. Syst. Evol. Microbiol.">
        <title>The Global Catalogue of Microorganisms (GCM) 10K type strain sequencing project: providing services to taxonomists for standard genome sequencing and annotation.</title>
        <authorList>
            <consortium name="The Broad Institute Genomics Platform"/>
            <consortium name="The Broad Institute Genome Sequencing Center for Infectious Disease"/>
            <person name="Wu L."/>
            <person name="Ma J."/>
        </authorList>
    </citation>
    <scope>NUCLEOTIDE SEQUENCE [LARGE SCALE GENOMIC DNA]</scope>
    <source>
        <strain evidence="3">JCM 9731</strain>
    </source>
</reference>
<sequence length="117" mass="13818">MNDRGIIYPFTAIFTILIIFVSVSFIELYRTETNTIKEMKQIEIFQSMLGMTILFIEEEGGVEKDTTLQFNEGYVTVKVKEEAKEKILLTIQCFTLEGATYSWELWYDKTYKIWENN</sequence>
<evidence type="ECO:0008006" key="4">
    <source>
        <dbReference type="Google" id="ProtNLM"/>
    </source>
</evidence>
<evidence type="ECO:0000256" key="1">
    <source>
        <dbReference type="SAM" id="Phobius"/>
    </source>
</evidence>
<organism evidence="2 3">
    <name type="scientific">Bacillus carboniphilus</name>
    <dbReference type="NCBI Taxonomy" id="86663"/>
    <lineage>
        <taxon>Bacteria</taxon>
        <taxon>Bacillati</taxon>
        <taxon>Bacillota</taxon>
        <taxon>Bacilli</taxon>
        <taxon>Bacillales</taxon>
        <taxon>Bacillaceae</taxon>
        <taxon>Bacillus</taxon>
    </lineage>
</organism>
<keyword evidence="1" id="KW-0812">Transmembrane</keyword>
<keyword evidence="1" id="KW-1133">Transmembrane helix</keyword>
<accession>A0ABP3GHN4</accession>
<gene>
    <name evidence="2" type="ORF">GCM10008967_40340</name>
</gene>
<dbReference type="EMBL" id="BAAADJ010000064">
    <property type="protein sequence ID" value="GAA0345850.1"/>
    <property type="molecule type" value="Genomic_DNA"/>
</dbReference>
<dbReference type="Proteomes" id="UP001500782">
    <property type="component" value="Unassembled WGS sequence"/>
</dbReference>
<keyword evidence="1" id="KW-0472">Membrane</keyword>
<dbReference type="RefSeq" id="WP_343803386.1">
    <property type="nucleotide sequence ID" value="NZ_BAAADJ010000064.1"/>
</dbReference>
<comment type="caution">
    <text evidence="2">The sequence shown here is derived from an EMBL/GenBank/DDBJ whole genome shotgun (WGS) entry which is preliminary data.</text>
</comment>
<evidence type="ECO:0000313" key="2">
    <source>
        <dbReference type="EMBL" id="GAA0345850.1"/>
    </source>
</evidence>